<evidence type="ECO:0000259" key="2">
    <source>
        <dbReference type="PROSITE" id="PS51724"/>
    </source>
</evidence>
<dbReference type="SMART" id="SM00028">
    <property type="entry name" value="TPR"/>
    <property type="match status" value="5"/>
</dbReference>
<keyword evidence="1" id="KW-0802">TPR repeat</keyword>
<dbReference type="Pfam" id="PF13432">
    <property type="entry name" value="TPR_16"/>
    <property type="match status" value="1"/>
</dbReference>
<dbReference type="InterPro" id="IPR036680">
    <property type="entry name" value="SPOR-like_sf"/>
</dbReference>
<dbReference type="Gene3D" id="1.25.40.10">
    <property type="entry name" value="Tetratricopeptide repeat domain"/>
    <property type="match status" value="2"/>
</dbReference>
<dbReference type="Pfam" id="PF14559">
    <property type="entry name" value="TPR_19"/>
    <property type="match status" value="1"/>
</dbReference>
<sequence length="396" mass="43270">MVFFFCLQLLGCAGSGPGGGKDIERLSPREVQIRLDLAEAYLRGNEPRLSLQELSRIQGTAAALPRFHFVLGFTHFSLGHWGDAAAAFQKAVALDPAYAEAWNNLGLAYLADDNYKSAEAAFTSALGVPTYRTPEIAALNLAMLHMEQGDSAKARQYIDLALELNWRLGQAYLLAAELAAGQGDLDKAIELLERGVAADLNNTRMMLTLAEYLLLVGKSRDARLWLERVQAAAPPNSPEADIALEYLNSLDRGGGEAGNDATSISAIVVRPTRDSEVPSLPQLVEPPAPEPVSGDADVEAQEIQDVDQSAIFIVQIGAFKDQGNADVLRKRYADKGYPSDMAEILHRGSTWFIVFIDSSVEKERVQRRAEQFQKQEKIPAVVTRIGMGRYLELDAP</sequence>
<dbReference type="InterPro" id="IPR019734">
    <property type="entry name" value="TPR_rpt"/>
</dbReference>
<protein>
    <submittedName>
        <fullName evidence="3">Tfp pilus assembly protein PilF</fullName>
    </submittedName>
</protein>
<dbReference type="PANTHER" id="PTHR12558">
    <property type="entry name" value="CELL DIVISION CYCLE 16,23,27"/>
    <property type="match status" value="1"/>
</dbReference>
<dbReference type="RefSeq" id="WP_092121299.1">
    <property type="nucleotide sequence ID" value="NZ_FMXO01000012.1"/>
</dbReference>
<evidence type="ECO:0000313" key="4">
    <source>
        <dbReference type="Proteomes" id="UP000198771"/>
    </source>
</evidence>
<dbReference type="STRING" id="617002.SAMN05660653_02149"/>
<dbReference type="InterPro" id="IPR007730">
    <property type="entry name" value="SPOR-like_dom"/>
</dbReference>
<dbReference type="GO" id="GO:0042834">
    <property type="term" value="F:peptidoglycan binding"/>
    <property type="evidence" value="ECO:0007669"/>
    <property type="project" value="InterPro"/>
</dbReference>
<dbReference type="Pfam" id="PF05036">
    <property type="entry name" value="SPOR"/>
    <property type="match status" value="1"/>
</dbReference>
<dbReference type="OrthoDB" id="5484445at2"/>
<feature type="repeat" description="TPR" evidence="1">
    <location>
        <begin position="99"/>
        <end position="132"/>
    </location>
</feature>
<dbReference type="SUPFAM" id="SSF110997">
    <property type="entry name" value="Sporulation related repeat"/>
    <property type="match status" value="1"/>
</dbReference>
<name>A0A1G6DHW7_9BACT</name>
<keyword evidence="4" id="KW-1185">Reference proteome</keyword>
<dbReference type="EMBL" id="FMXO01000012">
    <property type="protein sequence ID" value="SDB44699.1"/>
    <property type="molecule type" value="Genomic_DNA"/>
</dbReference>
<dbReference type="Gene3D" id="3.30.70.1070">
    <property type="entry name" value="Sporulation related repeat"/>
    <property type="match status" value="1"/>
</dbReference>
<dbReference type="InterPro" id="IPR011990">
    <property type="entry name" value="TPR-like_helical_dom_sf"/>
</dbReference>
<feature type="repeat" description="TPR" evidence="1">
    <location>
        <begin position="65"/>
        <end position="98"/>
    </location>
</feature>
<dbReference type="Pfam" id="PF13414">
    <property type="entry name" value="TPR_11"/>
    <property type="match status" value="1"/>
</dbReference>
<proteinExistence type="predicted"/>
<reference evidence="3 4" key="1">
    <citation type="submission" date="2016-10" db="EMBL/GenBank/DDBJ databases">
        <authorList>
            <person name="de Groot N.N."/>
        </authorList>
    </citation>
    <scope>NUCLEOTIDE SEQUENCE [LARGE SCALE GENOMIC DNA]</scope>
    <source>
        <strain evidence="3 4">ASO4-2</strain>
    </source>
</reference>
<evidence type="ECO:0000313" key="3">
    <source>
        <dbReference type="EMBL" id="SDB44699.1"/>
    </source>
</evidence>
<gene>
    <name evidence="3" type="ORF">SAMN05660653_02149</name>
</gene>
<accession>A0A1G6DHW7</accession>
<feature type="domain" description="SPOR" evidence="2">
    <location>
        <begin position="306"/>
        <end position="385"/>
    </location>
</feature>
<dbReference type="Proteomes" id="UP000198771">
    <property type="component" value="Unassembled WGS sequence"/>
</dbReference>
<evidence type="ECO:0000256" key="1">
    <source>
        <dbReference type="PROSITE-ProRule" id="PRU00339"/>
    </source>
</evidence>
<dbReference type="SUPFAM" id="SSF48452">
    <property type="entry name" value="TPR-like"/>
    <property type="match status" value="1"/>
</dbReference>
<organism evidence="3 4">
    <name type="scientific">Desulfonatronum thiosulfatophilum</name>
    <dbReference type="NCBI Taxonomy" id="617002"/>
    <lineage>
        <taxon>Bacteria</taxon>
        <taxon>Pseudomonadati</taxon>
        <taxon>Thermodesulfobacteriota</taxon>
        <taxon>Desulfovibrionia</taxon>
        <taxon>Desulfovibrionales</taxon>
        <taxon>Desulfonatronaceae</taxon>
        <taxon>Desulfonatronum</taxon>
    </lineage>
</organism>
<dbReference type="PROSITE" id="PS50005">
    <property type="entry name" value="TPR"/>
    <property type="match status" value="2"/>
</dbReference>
<dbReference type="PANTHER" id="PTHR12558:SF13">
    <property type="entry name" value="CELL DIVISION CYCLE PROTEIN 27 HOMOLOG"/>
    <property type="match status" value="1"/>
</dbReference>
<dbReference type="AlphaFoldDB" id="A0A1G6DHW7"/>
<dbReference type="PROSITE" id="PS51724">
    <property type="entry name" value="SPOR"/>
    <property type="match status" value="1"/>
</dbReference>